<dbReference type="Proteomes" id="UP000717585">
    <property type="component" value="Unassembled WGS sequence"/>
</dbReference>
<evidence type="ECO:0000313" key="3">
    <source>
        <dbReference type="Proteomes" id="UP000717585"/>
    </source>
</evidence>
<dbReference type="EMBL" id="JAHDYR010000007">
    <property type="protein sequence ID" value="KAG9396152.1"/>
    <property type="molecule type" value="Genomic_DNA"/>
</dbReference>
<accession>A0A8J6BAH4</accession>
<name>A0A8J6BAH4_9EUKA</name>
<feature type="coiled-coil region" evidence="1">
    <location>
        <begin position="85"/>
        <end position="140"/>
    </location>
</feature>
<organism evidence="2 3">
    <name type="scientific">Carpediemonas membranifera</name>
    <dbReference type="NCBI Taxonomy" id="201153"/>
    <lineage>
        <taxon>Eukaryota</taxon>
        <taxon>Metamonada</taxon>
        <taxon>Carpediemonas-like organisms</taxon>
        <taxon>Carpediemonas</taxon>
    </lineage>
</organism>
<gene>
    <name evidence="2" type="ORF">J8273_2504</name>
</gene>
<keyword evidence="3" id="KW-1185">Reference proteome</keyword>
<keyword evidence="1" id="KW-0175">Coiled coil</keyword>
<comment type="caution">
    <text evidence="2">The sequence shown here is derived from an EMBL/GenBank/DDBJ whole genome shotgun (WGS) entry which is preliminary data.</text>
</comment>
<proteinExistence type="predicted"/>
<protein>
    <submittedName>
        <fullName evidence="2">Chromosome segregation protein</fullName>
    </submittedName>
</protein>
<evidence type="ECO:0000256" key="1">
    <source>
        <dbReference type="SAM" id="Coils"/>
    </source>
</evidence>
<evidence type="ECO:0000313" key="2">
    <source>
        <dbReference type="EMBL" id="KAG9396152.1"/>
    </source>
</evidence>
<reference evidence="2" key="1">
    <citation type="submission" date="2021-05" db="EMBL/GenBank/DDBJ databases">
        <title>A free-living protist that lacks canonical eukaryotic 1 DNA replication and segregation systems.</title>
        <authorList>
            <person name="Salas-Leiva D.E."/>
            <person name="Tromer E.C."/>
            <person name="Curtis B.A."/>
            <person name="Jerlstrom-Hultqvist J."/>
            <person name="Kolisko M."/>
            <person name="Yi Z."/>
            <person name="Salas-Leiva J.S."/>
            <person name="Gallot-Lavallee L."/>
            <person name="Kops G.J.P.L."/>
            <person name="Archibald J.M."/>
            <person name="Simpson A.G.B."/>
            <person name="Roger A.J."/>
        </authorList>
    </citation>
    <scope>NUCLEOTIDE SEQUENCE</scope>
    <source>
        <strain evidence="2">BICM</strain>
    </source>
</reference>
<sequence>MAIEKNGEFAVVRDDMQGVHRMIDTASAVRSKVAAIMAEDDAYIAGIGEIQTMSITAQAEKHLDANISKLSRLADEKIDTAGRAEQRLLAEQERLRADIEREKRAVTECGNRVDSLASHLNGKRRQLLQLQHDMDVAEQRRVEEMQAMVARNEELQLRMAMVSAAGAHGDDSLDSQVQSVMEQFNAAFGAKTAAVPVMQVPSDLVDD</sequence>
<dbReference type="AlphaFoldDB" id="A0A8J6BAH4"/>